<gene>
    <name evidence="4" type="ORF">MgSA37_04293</name>
</gene>
<dbReference type="GO" id="GO:0003677">
    <property type="term" value="F:DNA binding"/>
    <property type="evidence" value="ECO:0007669"/>
    <property type="project" value="UniProtKB-KW"/>
</dbReference>
<dbReference type="PANTHER" id="PTHR30408:SF12">
    <property type="entry name" value="TYPE I RESTRICTION ENZYME MJAVIII SPECIFICITY SUBUNIT"/>
    <property type="match status" value="1"/>
</dbReference>
<evidence type="ECO:0000313" key="4">
    <source>
        <dbReference type="EMBL" id="BAU56096.1"/>
    </source>
</evidence>
<dbReference type="PANTHER" id="PTHR30408">
    <property type="entry name" value="TYPE-1 RESTRICTION ENZYME ECOKI SPECIFICITY PROTEIN"/>
    <property type="match status" value="1"/>
</dbReference>
<keyword evidence="3" id="KW-0238">DNA-binding</keyword>
<dbReference type="GO" id="GO:0009307">
    <property type="term" value="P:DNA restriction-modification system"/>
    <property type="evidence" value="ECO:0007669"/>
    <property type="project" value="UniProtKB-KW"/>
</dbReference>
<dbReference type="InterPro" id="IPR052021">
    <property type="entry name" value="Type-I_RS_S_subunit"/>
</dbReference>
<dbReference type="Gene3D" id="3.90.220.20">
    <property type="entry name" value="DNA methylase specificity domains"/>
    <property type="match status" value="2"/>
</dbReference>
<dbReference type="CDD" id="cd17273">
    <property type="entry name" value="RMtype1_S_EcoJA69PI-TRD1-CR1_like"/>
    <property type="match status" value="1"/>
</dbReference>
<dbReference type="EMBL" id="AP017313">
    <property type="protein sequence ID" value="BAU56096.1"/>
    <property type="molecule type" value="Genomic_DNA"/>
</dbReference>
<dbReference type="REBASE" id="138613">
    <property type="entry name" value="S.MgoSA37ORF4292P"/>
</dbReference>
<evidence type="ECO:0000256" key="1">
    <source>
        <dbReference type="ARBA" id="ARBA00010923"/>
    </source>
</evidence>
<dbReference type="Pfam" id="PF01420">
    <property type="entry name" value="Methylase_S"/>
    <property type="match status" value="2"/>
</dbReference>
<evidence type="ECO:0000256" key="2">
    <source>
        <dbReference type="ARBA" id="ARBA00022747"/>
    </source>
</evidence>
<organism evidence="4 5">
    <name type="scientific">Mucilaginibacter gotjawali</name>
    <dbReference type="NCBI Taxonomy" id="1550579"/>
    <lineage>
        <taxon>Bacteria</taxon>
        <taxon>Pseudomonadati</taxon>
        <taxon>Bacteroidota</taxon>
        <taxon>Sphingobacteriia</taxon>
        <taxon>Sphingobacteriales</taxon>
        <taxon>Sphingobacteriaceae</taxon>
        <taxon>Mucilaginibacter</taxon>
    </lineage>
</organism>
<dbReference type="GO" id="GO:0009035">
    <property type="term" value="F:type I site-specific deoxyribonuclease activity"/>
    <property type="evidence" value="ECO:0007669"/>
    <property type="project" value="UniProtKB-EC"/>
</dbReference>
<reference evidence="4 5" key="1">
    <citation type="submission" date="2015-12" db="EMBL/GenBank/DDBJ databases">
        <title>Genome sequence of Mucilaginibacter gotjawali.</title>
        <authorList>
            <person name="Lee J.S."/>
            <person name="Lee K.C."/>
            <person name="Kim K.K."/>
            <person name="Lee B.W."/>
        </authorList>
    </citation>
    <scope>NUCLEOTIDE SEQUENCE [LARGE SCALE GENOMIC DNA]</scope>
    <source>
        <strain evidence="4 5">SA3-7</strain>
    </source>
</reference>
<dbReference type="InterPro" id="IPR044946">
    <property type="entry name" value="Restrct_endonuc_typeI_TRD_sf"/>
</dbReference>
<name>A0A110B416_9SPHI</name>
<dbReference type="Proteomes" id="UP000218263">
    <property type="component" value="Chromosome"/>
</dbReference>
<keyword evidence="2" id="KW-0680">Restriction system</keyword>
<dbReference type="KEGG" id="mgot:MgSA37_04293"/>
<protein>
    <submittedName>
        <fullName evidence="4">Putative type-1 restriction enzyme specificity protein MPN_089</fullName>
    </submittedName>
</protein>
<dbReference type="InterPro" id="IPR000055">
    <property type="entry name" value="Restrct_endonuc_typeI_TRD"/>
</dbReference>
<dbReference type="Gene3D" id="1.10.287.1120">
    <property type="entry name" value="Bipartite methylase S protein"/>
    <property type="match status" value="1"/>
</dbReference>
<comment type="similarity">
    <text evidence="1">Belongs to the type-I restriction system S methylase family.</text>
</comment>
<sequence>MQTQEKLGAKCLVGDGAHASIKRVDIGIPYLSSKNFKQAGIDLSSVSFISNNDYEKHFKVSSKALTRPQPNDLIFSIIGSIGAPYLISENDKFGISSSVAIIRPKEEVDPKFLFYYLKTDAVQNYVEAIKSGSAQGFLSLEMIRSIPLQYPRKSAQEKIASLLGTYDELMEVNDQRITVLEETARELYKEWFVRMRFPGYKMAKFEKGIPKGWEMKKIVNAFEVIGGGTPSTEKDEYWGGNINWFTPTDITGSDGIFLNEAKNCVSERGLKESSAKLFPAYSIMMTSRATIGAVGINSSIGCTNQGFITCIPNDELPYIFLYFWILFNKETFEMMASGSTFLEITKGTFKKVNILVPEKEIVKQYHNLAEPIFKQIENLQQQNTQLRQIRDRLLPRLISGKLKVKTEREELVCP</sequence>
<dbReference type="CDD" id="cd17246">
    <property type="entry name" value="RMtype1_S_SonII-TRD2-CR2_like"/>
    <property type="match status" value="1"/>
</dbReference>
<evidence type="ECO:0000256" key="3">
    <source>
        <dbReference type="ARBA" id="ARBA00023125"/>
    </source>
</evidence>
<evidence type="ECO:0000313" key="5">
    <source>
        <dbReference type="Proteomes" id="UP000218263"/>
    </source>
</evidence>
<proteinExistence type="inferred from homology"/>
<dbReference type="OrthoDB" id="9816225at2"/>
<accession>A0A110B416</accession>
<dbReference type="SUPFAM" id="SSF116734">
    <property type="entry name" value="DNA methylase specificity domain"/>
    <property type="match status" value="2"/>
</dbReference>
<keyword evidence="5" id="KW-1185">Reference proteome</keyword>
<dbReference type="RefSeq" id="WP_096354706.1">
    <property type="nucleotide sequence ID" value="NZ_AP017313.1"/>
</dbReference>
<dbReference type="AlphaFoldDB" id="A0A110B416"/>